<keyword evidence="5" id="KW-1185">Reference proteome</keyword>
<dbReference type="PANTHER" id="PTHR10353:SF44">
    <property type="entry name" value="BETA-GLUCOSIDASE 17"/>
    <property type="match status" value="1"/>
</dbReference>
<evidence type="ECO:0000256" key="1">
    <source>
        <dbReference type="ARBA" id="ARBA00010838"/>
    </source>
</evidence>
<dbReference type="AlphaFoldDB" id="A0AAN7FDU4"/>
<dbReference type="PROSITE" id="PS00572">
    <property type="entry name" value="GLYCOSYL_HYDROL_F1_1"/>
    <property type="match status" value="1"/>
</dbReference>
<dbReference type="Pfam" id="PF00232">
    <property type="entry name" value="Glyco_hydro_1"/>
    <property type="match status" value="1"/>
</dbReference>
<dbReference type="EMBL" id="JAXUIC010000004">
    <property type="protein sequence ID" value="KAK4591727.1"/>
    <property type="molecule type" value="Genomic_DNA"/>
</dbReference>
<comment type="similarity">
    <text evidence="1 3">Belongs to the glycosyl hydrolase 1 family.</text>
</comment>
<evidence type="ECO:0000313" key="4">
    <source>
        <dbReference type="EMBL" id="KAK4591727.1"/>
    </source>
</evidence>
<dbReference type="PANTHER" id="PTHR10353">
    <property type="entry name" value="GLYCOSYL HYDROLASE"/>
    <property type="match status" value="1"/>
</dbReference>
<dbReference type="SUPFAM" id="SSF51445">
    <property type="entry name" value="(Trans)glycosidases"/>
    <property type="match status" value="1"/>
</dbReference>
<dbReference type="GO" id="GO:0008422">
    <property type="term" value="F:beta-glucosidase activity"/>
    <property type="evidence" value="ECO:0007669"/>
    <property type="project" value="TreeGrafter"/>
</dbReference>
<feature type="active site" description="Nucleophile" evidence="2">
    <location>
        <position position="95"/>
    </location>
</feature>
<evidence type="ECO:0000256" key="2">
    <source>
        <dbReference type="PROSITE-ProRule" id="PRU10055"/>
    </source>
</evidence>
<dbReference type="PRINTS" id="PR00131">
    <property type="entry name" value="GLHYDRLASE1"/>
</dbReference>
<dbReference type="InterPro" id="IPR018120">
    <property type="entry name" value="Glyco_hydro_1_AS"/>
</dbReference>
<dbReference type="Gene3D" id="3.20.20.80">
    <property type="entry name" value="Glycosidases"/>
    <property type="match status" value="1"/>
</dbReference>
<gene>
    <name evidence="4" type="ORF">RGQ29_016244</name>
</gene>
<organism evidence="4 5">
    <name type="scientific">Quercus rubra</name>
    <name type="common">Northern red oak</name>
    <name type="synonym">Quercus borealis</name>
    <dbReference type="NCBI Taxonomy" id="3512"/>
    <lineage>
        <taxon>Eukaryota</taxon>
        <taxon>Viridiplantae</taxon>
        <taxon>Streptophyta</taxon>
        <taxon>Embryophyta</taxon>
        <taxon>Tracheophyta</taxon>
        <taxon>Spermatophyta</taxon>
        <taxon>Magnoliopsida</taxon>
        <taxon>eudicotyledons</taxon>
        <taxon>Gunneridae</taxon>
        <taxon>Pentapetalae</taxon>
        <taxon>rosids</taxon>
        <taxon>fabids</taxon>
        <taxon>Fagales</taxon>
        <taxon>Fagaceae</taxon>
        <taxon>Quercus</taxon>
    </lineage>
</organism>
<dbReference type="InterPro" id="IPR017853">
    <property type="entry name" value="GH"/>
</dbReference>
<comment type="caution">
    <text evidence="4">The sequence shown here is derived from an EMBL/GenBank/DDBJ whole genome shotgun (WGS) entry which is preliminary data.</text>
</comment>
<evidence type="ECO:0000256" key="3">
    <source>
        <dbReference type="RuleBase" id="RU003690"/>
    </source>
</evidence>
<evidence type="ECO:0008006" key="6">
    <source>
        <dbReference type="Google" id="ProtNLM"/>
    </source>
</evidence>
<evidence type="ECO:0000313" key="5">
    <source>
        <dbReference type="Proteomes" id="UP001324115"/>
    </source>
</evidence>
<proteinExistence type="inferred from homology"/>
<dbReference type="Proteomes" id="UP001324115">
    <property type="component" value="Unassembled WGS sequence"/>
</dbReference>
<protein>
    <recommendedName>
        <fullName evidence="6">Beta-glucosidase</fullName>
    </recommendedName>
</protein>
<sequence>MRALVGNRLPNFTVIQSKMVKGSLDFLGVNYYTARYADDSTSSSSVNPSYTTDSHVNLTKPKTPSSWLFIYPRGIQELILYVEKNFNNPPIIITENGFSDVNNNSWTIQDALNDSLRLKYHQLHLSSLLKATRARINVKGYYVWSFLDDFEWESGYTYRFGINYIDYKNGLTRYMKHTALWFKKFLQRENLTTRVNCKKYELVPSIFQTKLILSLTSEPKVKIQLKRQIN</sequence>
<accession>A0AAN7FDU4</accession>
<name>A0AAN7FDU4_QUERU</name>
<dbReference type="InterPro" id="IPR001360">
    <property type="entry name" value="Glyco_hydro_1"/>
</dbReference>
<reference evidence="4 5" key="1">
    <citation type="journal article" date="2023" name="G3 (Bethesda)">
        <title>A haplotype-resolved chromosome-scale genome for Quercus rubra L. provides insights into the genetics of adaptive traits for red oak species.</title>
        <authorList>
            <person name="Kapoor B."/>
            <person name="Jenkins J."/>
            <person name="Schmutz J."/>
            <person name="Zhebentyayeva T."/>
            <person name="Kuelheim C."/>
            <person name="Coggeshall M."/>
            <person name="Heim C."/>
            <person name="Lasky J.R."/>
            <person name="Leites L."/>
            <person name="Islam-Faridi N."/>
            <person name="Romero-Severson J."/>
            <person name="DeLeo V.L."/>
            <person name="Lucas S.M."/>
            <person name="Lazic D."/>
            <person name="Gailing O."/>
            <person name="Carlson J."/>
            <person name="Staton M."/>
        </authorList>
    </citation>
    <scope>NUCLEOTIDE SEQUENCE [LARGE SCALE GENOMIC DNA]</scope>
    <source>
        <strain evidence="4">Pseudo-F2</strain>
    </source>
</reference>
<dbReference type="GO" id="GO:0005975">
    <property type="term" value="P:carbohydrate metabolic process"/>
    <property type="evidence" value="ECO:0007669"/>
    <property type="project" value="InterPro"/>
</dbReference>